<reference evidence="1 2" key="1">
    <citation type="submission" date="2015-09" db="EMBL/GenBank/DDBJ databases">
        <title>Genome of Desulfovibrio dechloracetivorans BerOc1, a mercury methylating strain isolated from highly hydrocarbons and metals contaminated coastal sediments.</title>
        <authorList>
            <person name="Goni Urriza M."/>
            <person name="Gassie C."/>
            <person name="Bouchez O."/>
            <person name="Klopp C."/>
            <person name="Ranchou-Peyruse A."/>
            <person name="Remy G."/>
        </authorList>
    </citation>
    <scope>NUCLEOTIDE SEQUENCE [LARGE SCALE GENOMIC DNA]</scope>
    <source>
        <strain evidence="1 2">BerOc1</strain>
    </source>
</reference>
<proteinExistence type="predicted"/>
<gene>
    <name evidence="1" type="ORF">BerOc1_01164</name>
</gene>
<protein>
    <submittedName>
        <fullName evidence="1">Uncharacterized protein</fullName>
    </submittedName>
</protein>
<dbReference type="EMBL" id="LKAQ01000004">
    <property type="protein sequence ID" value="OIQ49240.1"/>
    <property type="molecule type" value="Genomic_DNA"/>
</dbReference>
<organism evidence="1 2">
    <name type="scientific">Pseudodesulfovibrio hydrargyri</name>
    <dbReference type="NCBI Taxonomy" id="2125990"/>
    <lineage>
        <taxon>Bacteria</taxon>
        <taxon>Pseudomonadati</taxon>
        <taxon>Thermodesulfobacteriota</taxon>
        <taxon>Desulfovibrionia</taxon>
        <taxon>Desulfovibrionales</taxon>
        <taxon>Desulfovibrionaceae</taxon>
    </lineage>
</organism>
<sequence>MEERKGKGRKMLCAIPMETAVRELDGVLYLALHLARHSIPCLIGERMVNRIVSSSPEPVIYFDTDHDRECARKVLDKGGKVINLHSEGINMFDAPSILSPFIDNIDSASAMCVWGQAQADLIAQNVEEQYRARVKGTGYPSFDLASSRFIDYYRKREIVDAYGEDYILINTNFSYGNNSMGLERWLEVVCQADNLDYFHHEQHRKFVYDLAEYQTTLVGAFVEMTKILSERFPDKWIVFRPHPSENVGFYSEAFDRNGNIAVTNRWSVRSWLATSGPVIHHDCTTGVEALLMGKHVINYRPIFEPGIAAPIPSLVGARAETPAQVMELIEAGSPSPDFVREQLQTVAPYFATVNGNASRTLAGIAADLGGGVPGVLPDSPAFRVAFGNWMKYVGRTIKSRLPDGWCDDRKRRARTALEKFPRIERRQMVALFDKLRRVEPDLPHVEVRKLCLNTFLITKA</sequence>
<keyword evidence="2" id="KW-1185">Reference proteome</keyword>
<accession>A0A1J5N350</accession>
<dbReference type="Proteomes" id="UP000181901">
    <property type="component" value="Unassembled WGS sequence"/>
</dbReference>
<dbReference type="InterPro" id="IPR030906">
    <property type="entry name" value="Surf_polysacc"/>
</dbReference>
<dbReference type="NCBIfam" id="TIGR04396">
    <property type="entry name" value="surf_polysacc"/>
    <property type="match status" value="1"/>
</dbReference>
<evidence type="ECO:0000313" key="1">
    <source>
        <dbReference type="EMBL" id="OIQ49240.1"/>
    </source>
</evidence>
<name>A0A1J5N350_9BACT</name>
<evidence type="ECO:0000313" key="2">
    <source>
        <dbReference type="Proteomes" id="UP000181901"/>
    </source>
</evidence>
<comment type="caution">
    <text evidence="1">The sequence shown here is derived from an EMBL/GenBank/DDBJ whole genome shotgun (WGS) entry which is preliminary data.</text>
</comment>
<dbReference type="RefSeq" id="WP_165610790.1">
    <property type="nucleotide sequence ID" value="NZ_LKAQ01000004.1"/>
</dbReference>
<dbReference type="AlphaFoldDB" id="A0A1J5N350"/>